<name>X1D9D1_9ZZZZ</name>
<dbReference type="Pfam" id="PF16363">
    <property type="entry name" value="GDP_Man_Dehyd"/>
    <property type="match status" value="1"/>
</dbReference>
<feature type="non-terminal residue" evidence="3">
    <location>
        <position position="169"/>
    </location>
</feature>
<feature type="domain" description="NAD(P)-binding" evidence="2">
    <location>
        <begin position="4"/>
        <end position="168"/>
    </location>
</feature>
<dbReference type="InterPro" id="IPR016040">
    <property type="entry name" value="NAD(P)-bd_dom"/>
</dbReference>
<evidence type="ECO:0000313" key="3">
    <source>
        <dbReference type="EMBL" id="GAH17386.1"/>
    </source>
</evidence>
<gene>
    <name evidence="3" type="ORF">S01H4_55138</name>
</gene>
<evidence type="ECO:0000259" key="2">
    <source>
        <dbReference type="Pfam" id="PF16363"/>
    </source>
</evidence>
<dbReference type="SUPFAM" id="SSF51735">
    <property type="entry name" value="NAD(P)-binding Rossmann-fold domains"/>
    <property type="match status" value="1"/>
</dbReference>
<dbReference type="InterPro" id="IPR036291">
    <property type="entry name" value="NAD(P)-bd_dom_sf"/>
</dbReference>
<dbReference type="EMBL" id="BART01031791">
    <property type="protein sequence ID" value="GAH17386.1"/>
    <property type="molecule type" value="Genomic_DNA"/>
</dbReference>
<comment type="caution">
    <text evidence="3">The sequence shown here is derived from an EMBL/GenBank/DDBJ whole genome shotgun (WGS) entry which is preliminary data.</text>
</comment>
<dbReference type="Gene3D" id="3.40.50.720">
    <property type="entry name" value="NAD(P)-binding Rossmann-like Domain"/>
    <property type="match status" value="1"/>
</dbReference>
<protein>
    <recommendedName>
        <fullName evidence="2">NAD(P)-binding domain-containing protein</fullName>
    </recommendedName>
</protein>
<evidence type="ECO:0000256" key="1">
    <source>
        <dbReference type="ARBA" id="ARBA00023027"/>
    </source>
</evidence>
<keyword evidence="1" id="KW-0520">NAD</keyword>
<dbReference type="PANTHER" id="PTHR43574">
    <property type="entry name" value="EPIMERASE-RELATED"/>
    <property type="match status" value="1"/>
</dbReference>
<proteinExistence type="predicted"/>
<dbReference type="AlphaFoldDB" id="X1D9D1"/>
<reference evidence="3" key="1">
    <citation type="journal article" date="2014" name="Front. Microbiol.">
        <title>High frequency of phylogenetically diverse reductive dehalogenase-homologous genes in deep subseafloor sedimentary metagenomes.</title>
        <authorList>
            <person name="Kawai M."/>
            <person name="Futagami T."/>
            <person name="Toyoda A."/>
            <person name="Takaki Y."/>
            <person name="Nishi S."/>
            <person name="Hori S."/>
            <person name="Arai W."/>
            <person name="Tsubouchi T."/>
            <person name="Morono Y."/>
            <person name="Uchiyama I."/>
            <person name="Ito T."/>
            <person name="Fujiyama A."/>
            <person name="Inagaki F."/>
            <person name="Takami H."/>
        </authorList>
    </citation>
    <scope>NUCLEOTIDE SEQUENCE</scope>
    <source>
        <strain evidence="3">Expedition CK06-06</strain>
    </source>
</reference>
<accession>X1D9D1</accession>
<organism evidence="3">
    <name type="scientific">marine sediment metagenome</name>
    <dbReference type="NCBI Taxonomy" id="412755"/>
    <lineage>
        <taxon>unclassified sequences</taxon>
        <taxon>metagenomes</taxon>
        <taxon>ecological metagenomes</taxon>
    </lineage>
</organism>
<sequence length="169" mass="18684">MRVLITGGAGFIGSHVTDALLKRGDEVICLDNFNDYYDPKRKRRNVAPFVDLTGYRLCEGDIRSEDDLQVVFGTEKIDKVLHVAAMAGVRSSIKNPALYSAVNVTGTSNVLEMTRRHEVSSFVFASSSSVYGARGQAPFREDEAVDHPISPYAATKRAAELLTYTYHHL</sequence>